<reference evidence="1" key="1">
    <citation type="journal article" date="2013" name="J. Virol.">
        <title>Sequencing, annotation, and characterization of the influenza ferret infectome.</title>
        <authorList>
            <person name="Leon A.J."/>
            <person name="Banner D."/>
            <person name="Xu L."/>
            <person name="Ran L."/>
            <person name="Peng Z."/>
            <person name="Yi K."/>
            <person name="Chen C."/>
            <person name="Xu F."/>
            <person name="Huang J."/>
            <person name="Zhao Z."/>
            <person name="Lin Z."/>
            <person name="Huang S.H."/>
            <person name="Fang Y."/>
            <person name="Kelvin A.A."/>
            <person name="Ross T.M."/>
            <person name="Farooqui A."/>
            <person name="Kelvin D.J."/>
        </authorList>
    </citation>
    <scope>NUCLEOTIDE SEQUENCE</scope>
    <source>
        <tissue evidence="1">Lungs</tissue>
    </source>
</reference>
<dbReference type="AlphaFoldDB" id="G9K969"/>
<feature type="non-terminal residue" evidence="1">
    <location>
        <position position="1"/>
    </location>
</feature>
<name>G9K969_MUSPF</name>
<organism evidence="1">
    <name type="scientific">Mustela putorius furo</name>
    <name type="common">European domestic ferret</name>
    <name type="synonym">Mustela furo</name>
    <dbReference type="NCBI Taxonomy" id="9669"/>
    <lineage>
        <taxon>Eukaryota</taxon>
        <taxon>Metazoa</taxon>
        <taxon>Chordata</taxon>
        <taxon>Craniata</taxon>
        <taxon>Vertebrata</taxon>
        <taxon>Euteleostomi</taxon>
        <taxon>Mammalia</taxon>
        <taxon>Eutheria</taxon>
        <taxon>Laurasiatheria</taxon>
        <taxon>Carnivora</taxon>
        <taxon>Caniformia</taxon>
        <taxon>Musteloidea</taxon>
        <taxon>Mustelidae</taxon>
        <taxon>Mustelinae</taxon>
        <taxon>Mustela</taxon>
    </lineage>
</organism>
<sequence>CPGPAAALRAGFSVAWTQGDRWPASTWSQRSAARQHPQPCGQAAWCWGCSSWDSLPTGYGNAAGLLSDHPA</sequence>
<feature type="non-terminal residue" evidence="1">
    <location>
        <position position="71"/>
    </location>
</feature>
<protein>
    <submittedName>
        <fullName evidence="1">Mucosal vascular addressin cell adhesion molecule 1</fullName>
    </submittedName>
</protein>
<evidence type="ECO:0000313" key="1">
    <source>
        <dbReference type="EMBL" id="AES01444.1"/>
    </source>
</evidence>
<dbReference type="EMBL" id="JP012846">
    <property type="protein sequence ID" value="AES01444.1"/>
    <property type="molecule type" value="mRNA"/>
</dbReference>
<accession>G9K969</accession>
<proteinExistence type="evidence at transcript level"/>